<proteinExistence type="inferred from homology"/>
<dbReference type="InterPro" id="IPR033132">
    <property type="entry name" value="GH_1_N_CS"/>
</dbReference>
<evidence type="ECO:0000256" key="3">
    <source>
        <dbReference type="ARBA" id="ARBA00022801"/>
    </source>
</evidence>
<evidence type="ECO:0000313" key="12">
    <source>
        <dbReference type="Proteomes" id="UP000250369"/>
    </source>
</evidence>
<dbReference type="GO" id="GO:0016052">
    <property type="term" value="P:carbohydrate catabolic process"/>
    <property type="evidence" value="ECO:0007669"/>
    <property type="project" value="TreeGrafter"/>
</dbReference>
<evidence type="ECO:0000256" key="9">
    <source>
        <dbReference type="RuleBase" id="RU003690"/>
    </source>
</evidence>
<dbReference type="PROSITE" id="PS00653">
    <property type="entry name" value="GLYCOSYL_HYDROL_F1_2"/>
    <property type="match status" value="1"/>
</dbReference>
<protein>
    <recommendedName>
        <fullName evidence="2">beta-glucosidase</fullName>
        <ecNumber evidence="2">3.2.1.21</ecNumber>
    </recommendedName>
    <alternativeName>
        <fullName evidence="7">Amygdalase</fullName>
    </alternativeName>
    <alternativeName>
        <fullName evidence="5">Cellobiase</fullName>
    </alternativeName>
    <alternativeName>
        <fullName evidence="6">Gentiobiase</fullName>
    </alternativeName>
</protein>
<evidence type="ECO:0000256" key="8">
    <source>
        <dbReference type="PROSITE-ProRule" id="PRU10055"/>
    </source>
</evidence>
<sequence>MIHFSFPSRFMWGAAASSFQIEGGAAEGGRGPSIWDIAARADAERFWNGDTPETAADFYHRYPEDIASMRELGLQSFRLSLSWSRILPEGTGVASEAGLDYYNKVIDCFLQNGIEPLVDLYHWDLPQALAEQGGFKNPDIVEAFRRYAEICFNRYGDRVKLWSTMNEPSVMAFTSYLNGVYPPYEEDMKGALLAGHHMLLMHYEAVKLYRSLRLGGEIGAVVAFVPVYPDTLSAADRDAANRQFDFVCGWWLQPLLEGAYPESLLQAAEIGPHMPDGSVEQLRERFEPMDMIGLNYYTPARCRYEADVFLSSTSVRNFYAQSDYGFQIYPQGLFDSLRYMKERYGNPKMYLTENGIAHDSVNKPLEAQLDDDDRIAYMREHLRELHRAIGSGCNVHGYYYWSYTDTYEATSGYRYRFGLVQIDYGTQQRTRKKSWHYYRDVIAGHAVD</sequence>
<dbReference type="EC" id="3.2.1.21" evidence="2"/>
<evidence type="ECO:0000313" key="11">
    <source>
        <dbReference type="EMBL" id="RAV12459.1"/>
    </source>
</evidence>
<comment type="similarity">
    <text evidence="1 9">Belongs to the glycosyl hydrolase 1 family.</text>
</comment>
<evidence type="ECO:0000256" key="7">
    <source>
        <dbReference type="ARBA" id="ARBA00079432"/>
    </source>
</evidence>
<dbReference type="EMBL" id="QMFB01000033">
    <property type="protein sequence ID" value="RAV12459.1"/>
    <property type="molecule type" value="Genomic_DNA"/>
</dbReference>
<gene>
    <name evidence="11" type="ORF">DQG23_34570</name>
</gene>
<comment type="caution">
    <text evidence="11">The sequence shown here is derived from an EMBL/GenBank/DDBJ whole genome shotgun (WGS) entry which is preliminary data.</text>
</comment>
<dbReference type="InterPro" id="IPR017853">
    <property type="entry name" value="GH"/>
</dbReference>
<keyword evidence="12" id="KW-1185">Reference proteome</keyword>
<dbReference type="Proteomes" id="UP000250369">
    <property type="component" value="Unassembled WGS sequence"/>
</dbReference>
<dbReference type="FunFam" id="3.20.20.80:FF:000004">
    <property type="entry name" value="Beta-glucosidase 6-phospho-beta-glucosidase"/>
    <property type="match status" value="1"/>
</dbReference>
<dbReference type="OrthoDB" id="9765195at2"/>
<dbReference type="SUPFAM" id="SSF51445">
    <property type="entry name" value="(Trans)glycosidases"/>
    <property type="match status" value="1"/>
</dbReference>
<dbReference type="PRINTS" id="PR00131">
    <property type="entry name" value="GLHYDRLASE1"/>
</dbReference>
<organism evidence="11 12">
    <name type="scientific">Paenibacillus contaminans</name>
    <dbReference type="NCBI Taxonomy" id="450362"/>
    <lineage>
        <taxon>Bacteria</taxon>
        <taxon>Bacillati</taxon>
        <taxon>Bacillota</taxon>
        <taxon>Bacilli</taxon>
        <taxon>Bacillales</taxon>
        <taxon>Paenibacillaceae</taxon>
        <taxon>Paenibacillus</taxon>
    </lineage>
</organism>
<accession>A0A329LX69</accession>
<dbReference type="Gene3D" id="3.20.20.80">
    <property type="entry name" value="Glycosidases"/>
    <property type="match status" value="1"/>
</dbReference>
<reference evidence="11 12" key="1">
    <citation type="journal article" date="2009" name="Int. J. Syst. Evol. Microbiol.">
        <title>Paenibacillus contaminans sp. nov., isolated from a contaminated laboratory plate.</title>
        <authorList>
            <person name="Chou J.H."/>
            <person name="Lee J.H."/>
            <person name="Lin M.C."/>
            <person name="Chang P.S."/>
            <person name="Arun A.B."/>
            <person name="Young C.C."/>
            <person name="Chen W.M."/>
        </authorList>
    </citation>
    <scope>NUCLEOTIDE SEQUENCE [LARGE SCALE GENOMIC DNA]</scope>
    <source>
        <strain evidence="11 12">CKOBP-6</strain>
    </source>
</reference>
<keyword evidence="3 10" id="KW-0378">Hydrolase</keyword>
<evidence type="ECO:0000256" key="5">
    <source>
        <dbReference type="ARBA" id="ARBA00031448"/>
    </source>
</evidence>
<evidence type="ECO:0000256" key="6">
    <source>
        <dbReference type="ARBA" id="ARBA00032194"/>
    </source>
</evidence>
<dbReference type="AlphaFoldDB" id="A0A329LX69"/>
<dbReference type="GO" id="GO:0005829">
    <property type="term" value="C:cytosol"/>
    <property type="evidence" value="ECO:0007669"/>
    <property type="project" value="TreeGrafter"/>
</dbReference>
<dbReference type="PANTHER" id="PTHR10353:SF36">
    <property type="entry name" value="LP05116P"/>
    <property type="match status" value="1"/>
</dbReference>
<dbReference type="InterPro" id="IPR001360">
    <property type="entry name" value="Glyco_hydro_1"/>
</dbReference>
<feature type="active site" description="Nucleophile" evidence="8">
    <location>
        <position position="353"/>
    </location>
</feature>
<evidence type="ECO:0000256" key="4">
    <source>
        <dbReference type="ARBA" id="ARBA00023295"/>
    </source>
</evidence>
<dbReference type="PROSITE" id="PS00572">
    <property type="entry name" value="GLYCOSYL_HYDROL_F1_1"/>
    <property type="match status" value="1"/>
</dbReference>
<dbReference type="InterPro" id="IPR018120">
    <property type="entry name" value="Glyco_hydro_1_AS"/>
</dbReference>
<evidence type="ECO:0000256" key="1">
    <source>
        <dbReference type="ARBA" id="ARBA00010838"/>
    </source>
</evidence>
<name>A0A329LX69_9BACL</name>
<evidence type="ECO:0000256" key="10">
    <source>
        <dbReference type="RuleBase" id="RU004468"/>
    </source>
</evidence>
<dbReference type="GO" id="GO:0008422">
    <property type="term" value="F:beta-glucosidase activity"/>
    <property type="evidence" value="ECO:0007669"/>
    <property type="project" value="UniProtKB-EC"/>
</dbReference>
<dbReference type="Pfam" id="PF00232">
    <property type="entry name" value="Glyco_hydro_1"/>
    <property type="match status" value="1"/>
</dbReference>
<evidence type="ECO:0000256" key="2">
    <source>
        <dbReference type="ARBA" id="ARBA00012744"/>
    </source>
</evidence>
<dbReference type="RefSeq" id="WP_113035602.1">
    <property type="nucleotide sequence ID" value="NZ_QMFB01000033.1"/>
</dbReference>
<dbReference type="PANTHER" id="PTHR10353">
    <property type="entry name" value="GLYCOSYL HYDROLASE"/>
    <property type="match status" value="1"/>
</dbReference>
<keyword evidence="4 10" id="KW-0326">Glycosidase</keyword>